<reference evidence="2" key="1">
    <citation type="submission" date="2021-10" db="EMBL/GenBank/DDBJ databases">
        <title>Anaerobic single-cell dispensing facilitates the cultivation of human gut bacteria.</title>
        <authorList>
            <person name="Afrizal A."/>
        </authorList>
    </citation>
    <scope>NUCLEOTIDE SEQUENCE</scope>
    <source>
        <strain evidence="2">CLA-AA-H272</strain>
    </source>
</reference>
<keyword evidence="1" id="KW-0472">Membrane</keyword>
<feature type="transmembrane region" description="Helical" evidence="1">
    <location>
        <begin position="466"/>
        <end position="490"/>
    </location>
</feature>
<keyword evidence="3" id="KW-1185">Reference proteome</keyword>
<keyword evidence="1" id="KW-0812">Transmembrane</keyword>
<dbReference type="RefSeq" id="WP_302929448.1">
    <property type="nucleotide sequence ID" value="NZ_JAJEPW010000040.1"/>
</dbReference>
<keyword evidence="1" id="KW-1133">Transmembrane helix</keyword>
<organism evidence="2 3">
    <name type="scientific">Brotocaccenecus cirricatena</name>
    <dbReference type="NCBI Taxonomy" id="3064195"/>
    <lineage>
        <taxon>Bacteria</taxon>
        <taxon>Bacillati</taxon>
        <taxon>Bacillota</taxon>
        <taxon>Clostridia</taxon>
        <taxon>Eubacteriales</taxon>
        <taxon>Oscillospiraceae</taxon>
        <taxon>Brotocaccenecus</taxon>
    </lineage>
</organism>
<dbReference type="AlphaFoldDB" id="A0AAE3ACZ4"/>
<accession>A0AAE3ACZ4</accession>
<sequence length="590" mass="65383">MAKDEPSIPYYLAHETAMKSGFVEDVDYRYILGAEVMGSKAISSGYRNVMDYNAYFDNPCYNMAIFAVKCVKSEMPSTDKDATLIDPISTAYYLVETEIIDVISLADGYPDIYDNTALVNAHEHGVEAHQVKATVPAPATMRIYGTLFTPNGEIPFQQGRTYLIYGFYHDYPVDTIKTPTSVITGRILDSGRYFYLLDETRKFLHLTGTVVTSPDFERIYDDALQVKRDYMDDGTPYYYPNEEMLPRWAEYSGSWEEFLAGNEGQVWREEIIPLCHVNQSSATVILSDNVQSMYVFNTGIAGLIEGRFFDATDYAEGSNVCMVSAAYAQYNDYQLGDKLTLDLYDTGFYAGDAIPRGPCLPEDRMNVTGEYEIVGIYSAPEFSLGEQLICADTILVPKKSVPGNESFGSIPVNRLMTSLILKNGTKEQFLAYMDRAGQKDAYLCFDQSFRAAEISLDAVLQNGRQLLWTGVAALIVASALAHFLTMRRFAPSAKTMRILGIDRKVVTRQALGAFLMIDALAVILGAGLSAVLFSIITEKALARALAPDPLVIIGSAAAAFLLLASSSLLCAKLLSNIPLMQTGKNRRRQR</sequence>
<dbReference type="Proteomes" id="UP001199319">
    <property type="component" value="Unassembled WGS sequence"/>
</dbReference>
<comment type="caution">
    <text evidence="2">The sequence shown here is derived from an EMBL/GenBank/DDBJ whole genome shotgun (WGS) entry which is preliminary data.</text>
</comment>
<evidence type="ECO:0000313" key="3">
    <source>
        <dbReference type="Proteomes" id="UP001199319"/>
    </source>
</evidence>
<proteinExistence type="predicted"/>
<name>A0AAE3ACZ4_9FIRM</name>
<protein>
    <recommendedName>
        <fullName evidence="4">ABC3 transporter permease protein domain-containing protein</fullName>
    </recommendedName>
</protein>
<evidence type="ECO:0000313" key="2">
    <source>
        <dbReference type="EMBL" id="MCC2130232.1"/>
    </source>
</evidence>
<feature type="transmembrane region" description="Helical" evidence="1">
    <location>
        <begin position="511"/>
        <end position="536"/>
    </location>
</feature>
<dbReference type="EMBL" id="JAJEPW010000040">
    <property type="protein sequence ID" value="MCC2130232.1"/>
    <property type="molecule type" value="Genomic_DNA"/>
</dbReference>
<evidence type="ECO:0008006" key="4">
    <source>
        <dbReference type="Google" id="ProtNLM"/>
    </source>
</evidence>
<evidence type="ECO:0000256" key="1">
    <source>
        <dbReference type="SAM" id="Phobius"/>
    </source>
</evidence>
<feature type="transmembrane region" description="Helical" evidence="1">
    <location>
        <begin position="556"/>
        <end position="580"/>
    </location>
</feature>
<gene>
    <name evidence="2" type="ORF">LKD37_12050</name>
</gene>